<reference evidence="1" key="1">
    <citation type="submission" date="2014-11" db="EMBL/GenBank/DDBJ databases">
        <authorList>
            <person name="Amaro Gonzalez C."/>
        </authorList>
    </citation>
    <scope>NUCLEOTIDE SEQUENCE</scope>
</reference>
<dbReference type="AlphaFoldDB" id="A0A0E9XZI4"/>
<organism evidence="1">
    <name type="scientific">Anguilla anguilla</name>
    <name type="common">European freshwater eel</name>
    <name type="synonym">Muraena anguilla</name>
    <dbReference type="NCBI Taxonomy" id="7936"/>
    <lineage>
        <taxon>Eukaryota</taxon>
        <taxon>Metazoa</taxon>
        <taxon>Chordata</taxon>
        <taxon>Craniata</taxon>
        <taxon>Vertebrata</taxon>
        <taxon>Euteleostomi</taxon>
        <taxon>Actinopterygii</taxon>
        <taxon>Neopterygii</taxon>
        <taxon>Teleostei</taxon>
        <taxon>Anguilliformes</taxon>
        <taxon>Anguillidae</taxon>
        <taxon>Anguilla</taxon>
    </lineage>
</organism>
<dbReference type="EMBL" id="GBXM01000415">
    <property type="protein sequence ID" value="JAI08163.1"/>
    <property type="molecule type" value="Transcribed_RNA"/>
</dbReference>
<accession>A0A0E9XZI4</accession>
<evidence type="ECO:0000313" key="1">
    <source>
        <dbReference type="EMBL" id="JAI08163.1"/>
    </source>
</evidence>
<name>A0A0E9XZI4_ANGAN</name>
<sequence>MQHILTNYIFQVSISAHYKEWQIRGLPLKGITMNGQNEPNTCALLNCTSIKQMSIMWSLNIKGVRMVVTYISEAKKQL</sequence>
<proteinExistence type="predicted"/>
<reference evidence="1" key="2">
    <citation type="journal article" date="2015" name="Fish Shellfish Immunol.">
        <title>Early steps in the European eel (Anguilla anguilla)-Vibrio vulnificus interaction in the gills: Role of the RtxA13 toxin.</title>
        <authorList>
            <person name="Callol A."/>
            <person name="Pajuelo D."/>
            <person name="Ebbesson L."/>
            <person name="Teles M."/>
            <person name="MacKenzie S."/>
            <person name="Amaro C."/>
        </authorList>
    </citation>
    <scope>NUCLEOTIDE SEQUENCE</scope>
</reference>
<protein>
    <submittedName>
        <fullName evidence="1">Uncharacterized protein</fullName>
    </submittedName>
</protein>